<evidence type="ECO:0000313" key="2">
    <source>
        <dbReference type="EMBL" id="CAD6191704.1"/>
    </source>
</evidence>
<sequence length="86" mass="9684">MSSEFRGGRSATGCVPVYGPQGHKFNPRQQRDLRKWETTTSKISSRHTQGRKCHLSQSTDHQDRTSANRLGATTPLKRYKGAGRKI</sequence>
<protein>
    <submittedName>
        <fullName evidence="2">Uncharacterized protein</fullName>
    </submittedName>
</protein>
<organism evidence="2 3">
    <name type="scientific">Caenorhabditis auriculariae</name>
    <dbReference type="NCBI Taxonomy" id="2777116"/>
    <lineage>
        <taxon>Eukaryota</taxon>
        <taxon>Metazoa</taxon>
        <taxon>Ecdysozoa</taxon>
        <taxon>Nematoda</taxon>
        <taxon>Chromadorea</taxon>
        <taxon>Rhabditida</taxon>
        <taxon>Rhabditina</taxon>
        <taxon>Rhabditomorpha</taxon>
        <taxon>Rhabditoidea</taxon>
        <taxon>Rhabditidae</taxon>
        <taxon>Peloderinae</taxon>
        <taxon>Caenorhabditis</taxon>
    </lineage>
</organism>
<name>A0A8S1H8A0_9PELO</name>
<feature type="region of interest" description="Disordered" evidence="1">
    <location>
        <begin position="1"/>
        <end position="86"/>
    </location>
</feature>
<accession>A0A8S1H8A0</accession>
<dbReference type="AlphaFoldDB" id="A0A8S1H8A0"/>
<dbReference type="OrthoDB" id="5841613at2759"/>
<evidence type="ECO:0000313" key="3">
    <source>
        <dbReference type="Proteomes" id="UP000835052"/>
    </source>
</evidence>
<comment type="caution">
    <text evidence="2">The sequence shown here is derived from an EMBL/GenBank/DDBJ whole genome shotgun (WGS) entry which is preliminary data.</text>
</comment>
<feature type="compositionally biased region" description="Basic residues" evidence="1">
    <location>
        <begin position="44"/>
        <end position="54"/>
    </location>
</feature>
<dbReference type="Proteomes" id="UP000835052">
    <property type="component" value="Unassembled WGS sequence"/>
</dbReference>
<feature type="compositionally biased region" description="Basic residues" evidence="1">
    <location>
        <begin position="77"/>
        <end position="86"/>
    </location>
</feature>
<gene>
    <name evidence="2" type="ORF">CAUJ_LOCUS7623</name>
</gene>
<reference evidence="2" key="1">
    <citation type="submission" date="2020-10" db="EMBL/GenBank/DDBJ databases">
        <authorList>
            <person name="Kikuchi T."/>
        </authorList>
    </citation>
    <scope>NUCLEOTIDE SEQUENCE</scope>
    <source>
        <strain evidence="2">NKZ352</strain>
    </source>
</reference>
<keyword evidence="3" id="KW-1185">Reference proteome</keyword>
<dbReference type="EMBL" id="CAJGYM010000022">
    <property type="protein sequence ID" value="CAD6191704.1"/>
    <property type="molecule type" value="Genomic_DNA"/>
</dbReference>
<evidence type="ECO:0000256" key="1">
    <source>
        <dbReference type="SAM" id="MobiDB-lite"/>
    </source>
</evidence>
<proteinExistence type="predicted"/>